<dbReference type="GO" id="GO:0002949">
    <property type="term" value="P:tRNA threonylcarbamoyladenosine modification"/>
    <property type="evidence" value="ECO:0007669"/>
    <property type="project" value="InterPro"/>
</dbReference>
<evidence type="ECO:0000256" key="6">
    <source>
        <dbReference type="ARBA" id="ARBA00022723"/>
    </source>
</evidence>
<organism evidence="12 13">
    <name type="scientific">Nitrospira tepida</name>
    <dbReference type="NCBI Taxonomy" id="2973512"/>
    <lineage>
        <taxon>Bacteria</taxon>
        <taxon>Pseudomonadati</taxon>
        <taxon>Nitrospirota</taxon>
        <taxon>Nitrospiria</taxon>
        <taxon>Nitrospirales</taxon>
        <taxon>Nitrospiraceae</taxon>
        <taxon>Nitrospira</taxon>
    </lineage>
</organism>
<comment type="similarity">
    <text evidence="2">Belongs to the TsaE family.</text>
</comment>
<evidence type="ECO:0000256" key="11">
    <source>
        <dbReference type="SAM" id="MobiDB-lite"/>
    </source>
</evidence>
<feature type="region of interest" description="Disordered" evidence="11">
    <location>
        <begin position="1"/>
        <end position="40"/>
    </location>
</feature>
<evidence type="ECO:0000313" key="12">
    <source>
        <dbReference type="EMBL" id="CAI4033668.1"/>
    </source>
</evidence>
<dbReference type="InterPro" id="IPR003442">
    <property type="entry name" value="T6A_TsaE"/>
</dbReference>
<dbReference type="RefSeq" id="WP_289271071.1">
    <property type="nucleotide sequence ID" value="NZ_OX365700.1"/>
</dbReference>
<dbReference type="PANTHER" id="PTHR33540:SF2">
    <property type="entry name" value="TRNA THREONYLCARBAMOYLADENOSINE BIOSYNTHESIS PROTEIN TSAE"/>
    <property type="match status" value="1"/>
</dbReference>
<evidence type="ECO:0000256" key="3">
    <source>
        <dbReference type="ARBA" id="ARBA00019010"/>
    </source>
</evidence>
<evidence type="ECO:0000256" key="7">
    <source>
        <dbReference type="ARBA" id="ARBA00022741"/>
    </source>
</evidence>
<evidence type="ECO:0000256" key="9">
    <source>
        <dbReference type="ARBA" id="ARBA00022842"/>
    </source>
</evidence>
<dbReference type="GO" id="GO:0005524">
    <property type="term" value="F:ATP binding"/>
    <property type="evidence" value="ECO:0007669"/>
    <property type="project" value="UniProtKB-KW"/>
</dbReference>
<sequence>MPSANSRTANKPDRSDRRSGAPAASAKQAPHWTRLSRSPEETARIGERLAACLVPGTVLALTGDLGAGKTTFIRGLASGLGADRQDVCSPTFIFIQEYRGRLPLAHADLYRLASPDELDHLGWADYLDGDWVVAVEWPEQAGSKLPVDRVDITITHRTKRARLITCRATGPQSRRILGRLAAGRTASALRTRHRPLSRL</sequence>
<dbReference type="SUPFAM" id="SSF52540">
    <property type="entry name" value="P-loop containing nucleoside triphosphate hydrolases"/>
    <property type="match status" value="1"/>
</dbReference>
<reference evidence="12" key="1">
    <citation type="submission" date="2022-10" db="EMBL/GenBank/DDBJ databases">
        <authorList>
            <person name="Koch H."/>
        </authorList>
    </citation>
    <scope>NUCLEOTIDE SEQUENCE</scope>
    <source>
        <strain evidence="12">DNF</strain>
    </source>
</reference>
<keyword evidence="5" id="KW-0819">tRNA processing</keyword>
<dbReference type="Gene3D" id="3.40.50.300">
    <property type="entry name" value="P-loop containing nucleotide triphosphate hydrolases"/>
    <property type="match status" value="1"/>
</dbReference>
<keyword evidence="9" id="KW-0460">Magnesium</keyword>
<dbReference type="GO" id="GO:0005737">
    <property type="term" value="C:cytoplasm"/>
    <property type="evidence" value="ECO:0007669"/>
    <property type="project" value="UniProtKB-SubCell"/>
</dbReference>
<dbReference type="AlphaFoldDB" id="A0AA86N2L3"/>
<dbReference type="InterPro" id="IPR027417">
    <property type="entry name" value="P-loop_NTPase"/>
</dbReference>
<evidence type="ECO:0000256" key="2">
    <source>
        <dbReference type="ARBA" id="ARBA00007599"/>
    </source>
</evidence>
<keyword evidence="7" id="KW-0547">Nucleotide-binding</keyword>
<evidence type="ECO:0000313" key="13">
    <source>
        <dbReference type="Proteomes" id="UP001179121"/>
    </source>
</evidence>
<accession>A0AA86N2L3</accession>
<protein>
    <recommendedName>
        <fullName evidence="3">tRNA threonylcarbamoyladenosine biosynthesis protein TsaE</fullName>
    </recommendedName>
    <alternativeName>
        <fullName evidence="10">t(6)A37 threonylcarbamoyladenosine biosynthesis protein TsaE</fullName>
    </alternativeName>
</protein>
<evidence type="ECO:0000256" key="1">
    <source>
        <dbReference type="ARBA" id="ARBA00004496"/>
    </source>
</evidence>
<evidence type="ECO:0000256" key="5">
    <source>
        <dbReference type="ARBA" id="ARBA00022694"/>
    </source>
</evidence>
<evidence type="ECO:0000256" key="8">
    <source>
        <dbReference type="ARBA" id="ARBA00022840"/>
    </source>
</evidence>
<keyword evidence="8" id="KW-0067">ATP-binding</keyword>
<gene>
    <name evidence="12" type="ORF">DNFV4_04110</name>
</gene>
<evidence type="ECO:0000256" key="10">
    <source>
        <dbReference type="ARBA" id="ARBA00032441"/>
    </source>
</evidence>
<feature type="compositionally biased region" description="Basic and acidic residues" evidence="11">
    <location>
        <begin position="10"/>
        <end position="19"/>
    </location>
</feature>
<dbReference type="EMBL" id="OX365700">
    <property type="protein sequence ID" value="CAI4033668.1"/>
    <property type="molecule type" value="Genomic_DNA"/>
</dbReference>
<dbReference type="KEGG" id="nti:DNFV4_04110"/>
<keyword evidence="13" id="KW-1185">Reference proteome</keyword>
<dbReference type="Pfam" id="PF02367">
    <property type="entry name" value="TsaE"/>
    <property type="match status" value="1"/>
</dbReference>
<keyword evidence="4" id="KW-0963">Cytoplasm</keyword>
<evidence type="ECO:0000256" key="4">
    <source>
        <dbReference type="ARBA" id="ARBA00022490"/>
    </source>
</evidence>
<keyword evidence="6" id="KW-0479">Metal-binding</keyword>
<dbReference type="GO" id="GO:0046872">
    <property type="term" value="F:metal ion binding"/>
    <property type="evidence" value="ECO:0007669"/>
    <property type="project" value="UniProtKB-KW"/>
</dbReference>
<dbReference type="PANTHER" id="PTHR33540">
    <property type="entry name" value="TRNA THREONYLCARBAMOYLADENOSINE BIOSYNTHESIS PROTEIN TSAE"/>
    <property type="match status" value="1"/>
</dbReference>
<proteinExistence type="inferred from homology"/>
<dbReference type="Proteomes" id="UP001179121">
    <property type="component" value="Chromosome"/>
</dbReference>
<name>A0AA86N2L3_9BACT</name>
<dbReference type="NCBIfam" id="TIGR00150">
    <property type="entry name" value="T6A_YjeE"/>
    <property type="match status" value="1"/>
</dbReference>
<comment type="subcellular location">
    <subcellularLocation>
        <location evidence="1">Cytoplasm</location>
    </subcellularLocation>
</comment>